<protein>
    <submittedName>
        <fullName evidence="1">Uncharacterized protein YdeI (YjbR/CyaY-like superfamily)</fullName>
    </submittedName>
</protein>
<accession>A0ABU1ZNZ6</accession>
<keyword evidence="2" id="KW-1185">Reference proteome</keyword>
<evidence type="ECO:0000313" key="1">
    <source>
        <dbReference type="EMBL" id="MDR7307269.1"/>
    </source>
</evidence>
<reference evidence="1 2" key="1">
    <citation type="submission" date="2023-07" db="EMBL/GenBank/DDBJ databases">
        <title>Sorghum-associated microbial communities from plants grown in Nebraska, USA.</title>
        <authorList>
            <person name="Schachtman D."/>
        </authorList>
    </citation>
    <scope>NUCLEOTIDE SEQUENCE [LARGE SCALE GENOMIC DNA]</scope>
    <source>
        <strain evidence="1 2">BE308</strain>
    </source>
</reference>
<dbReference type="EMBL" id="JAVDXO010000005">
    <property type="protein sequence ID" value="MDR7307269.1"/>
    <property type="molecule type" value="Genomic_DNA"/>
</dbReference>
<organism evidence="1 2">
    <name type="scientific">Rhodoferax saidenbachensis</name>
    <dbReference type="NCBI Taxonomy" id="1484693"/>
    <lineage>
        <taxon>Bacteria</taxon>
        <taxon>Pseudomonadati</taxon>
        <taxon>Pseudomonadota</taxon>
        <taxon>Betaproteobacteria</taxon>
        <taxon>Burkholderiales</taxon>
        <taxon>Comamonadaceae</taxon>
        <taxon>Rhodoferax</taxon>
    </lineage>
</organism>
<dbReference type="RefSeq" id="WP_310343401.1">
    <property type="nucleotide sequence ID" value="NZ_JAVDXO010000005.1"/>
</dbReference>
<dbReference type="Pfam" id="PF13376">
    <property type="entry name" value="OmdA"/>
    <property type="match status" value="1"/>
</dbReference>
<evidence type="ECO:0000313" key="2">
    <source>
        <dbReference type="Proteomes" id="UP001268089"/>
    </source>
</evidence>
<comment type="caution">
    <text evidence="1">The sequence shown here is derived from an EMBL/GenBank/DDBJ whole genome shotgun (WGS) entry which is preliminary data.</text>
</comment>
<gene>
    <name evidence="1" type="ORF">J2X15_002556</name>
</gene>
<proteinExistence type="predicted"/>
<dbReference type="Proteomes" id="UP001268089">
    <property type="component" value="Unassembled WGS sequence"/>
</dbReference>
<name>A0ABU1ZNZ6_9BURK</name>
<sequence>MRAHLQKGTGKPSVTRDDCVVAAIAVRADGRWATAYAGSATMVIPEDFLAALPQDPAAQAFYATLKRQQLFTIYYRLTSAKRPETRQKRMAELLAKLARCESP</sequence>